<dbReference type="Proteomes" id="UP000604481">
    <property type="component" value="Unassembled WGS sequence"/>
</dbReference>
<dbReference type="Gene3D" id="3.40.630.30">
    <property type="match status" value="1"/>
</dbReference>
<protein>
    <submittedName>
        <fullName evidence="2">GNAT family N-acetyltransferase</fullName>
    </submittedName>
</protein>
<sequence length="144" mass="15798">MNDVEFSFDLARVDWERVTGWLAGSYWSPGITRAHVEQGAQASTVVIAAFLGGEQVGYARVLSDTVRFAYLADVYVAKAQRGQGLARRMIAALLAHPRIAGVVNCYLLTGTPAVYHSLGFATYPTPERFMVRSNPDALDFTKEP</sequence>
<dbReference type="InterPro" id="IPR053144">
    <property type="entry name" value="Acetyltransferase_Butenolide"/>
</dbReference>
<dbReference type="AlphaFoldDB" id="A0A8J7K2I3"/>
<dbReference type="GO" id="GO:0016747">
    <property type="term" value="F:acyltransferase activity, transferring groups other than amino-acyl groups"/>
    <property type="evidence" value="ECO:0007669"/>
    <property type="project" value="InterPro"/>
</dbReference>
<reference evidence="2 3" key="1">
    <citation type="submission" date="2020-10" db="EMBL/GenBank/DDBJ databases">
        <title>The genome sequence of Chitinilyticum litopenaei 4Y14.</title>
        <authorList>
            <person name="Liu Y."/>
        </authorList>
    </citation>
    <scope>NUCLEOTIDE SEQUENCE [LARGE SCALE GENOMIC DNA]</scope>
    <source>
        <strain evidence="2 3">4Y14</strain>
    </source>
</reference>
<dbReference type="Pfam" id="PF00583">
    <property type="entry name" value="Acetyltransf_1"/>
    <property type="match status" value="1"/>
</dbReference>
<name>A0A8J7K2I3_9NEIS</name>
<dbReference type="SUPFAM" id="SSF55729">
    <property type="entry name" value="Acyl-CoA N-acyltransferases (Nat)"/>
    <property type="match status" value="1"/>
</dbReference>
<evidence type="ECO:0000313" key="3">
    <source>
        <dbReference type="Proteomes" id="UP000604481"/>
    </source>
</evidence>
<gene>
    <name evidence="2" type="ORF">INR99_14310</name>
</gene>
<dbReference type="RefSeq" id="WP_194117058.1">
    <property type="nucleotide sequence ID" value="NZ_JADFUA010000010.1"/>
</dbReference>
<feature type="domain" description="N-acetyltransferase" evidence="1">
    <location>
        <begin position="1"/>
        <end position="135"/>
    </location>
</feature>
<evidence type="ECO:0000313" key="2">
    <source>
        <dbReference type="EMBL" id="MBE9610511.1"/>
    </source>
</evidence>
<proteinExistence type="predicted"/>
<dbReference type="PANTHER" id="PTHR43233:SF1">
    <property type="entry name" value="FAMILY N-ACETYLTRANSFERASE, PUTATIVE (AFU_ORTHOLOGUE AFUA_6G03350)-RELATED"/>
    <property type="match status" value="1"/>
</dbReference>
<comment type="caution">
    <text evidence="2">The sequence shown here is derived from an EMBL/GenBank/DDBJ whole genome shotgun (WGS) entry which is preliminary data.</text>
</comment>
<accession>A0A8J7K2I3</accession>
<evidence type="ECO:0000259" key="1">
    <source>
        <dbReference type="PROSITE" id="PS51186"/>
    </source>
</evidence>
<dbReference type="PROSITE" id="PS51186">
    <property type="entry name" value="GNAT"/>
    <property type="match status" value="1"/>
</dbReference>
<dbReference type="PANTHER" id="PTHR43233">
    <property type="entry name" value="FAMILY N-ACETYLTRANSFERASE, PUTATIVE (AFU_ORTHOLOGUE AFUA_6G03350)-RELATED"/>
    <property type="match status" value="1"/>
</dbReference>
<dbReference type="InterPro" id="IPR000182">
    <property type="entry name" value="GNAT_dom"/>
</dbReference>
<dbReference type="EMBL" id="JADFUA010000010">
    <property type="protein sequence ID" value="MBE9610511.1"/>
    <property type="molecule type" value="Genomic_DNA"/>
</dbReference>
<organism evidence="2 3">
    <name type="scientific">Chitinilyticum piscinae</name>
    <dbReference type="NCBI Taxonomy" id="2866724"/>
    <lineage>
        <taxon>Bacteria</taxon>
        <taxon>Pseudomonadati</taxon>
        <taxon>Pseudomonadota</taxon>
        <taxon>Betaproteobacteria</taxon>
        <taxon>Neisseriales</taxon>
        <taxon>Chitinibacteraceae</taxon>
        <taxon>Chitinilyticum</taxon>
    </lineage>
</organism>
<keyword evidence="3" id="KW-1185">Reference proteome</keyword>
<dbReference type="CDD" id="cd04301">
    <property type="entry name" value="NAT_SF"/>
    <property type="match status" value="1"/>
</dbReference>
<dbReference type="InterPro" id="IPR016181">
    <property type="entry name" value="Acyl_CoA_acyltransferase"/>
</dbReference>